<dbReference type="EMBL" id="VSSQ01017608">
    <property type="protein sequence ID" value="MPM60063.1"/>
    <property type="molecule type" value="Genomic_DNA"/>
</dbReference>
<gene>
    <name evidence="1" type="ORF">SDC9_106910</name>
</gene>
<protein>
    <submittedName>
        <fullName evidence="1">Uncharacterized protein</fullName>
    </submittedName>
</protein>
<sequence>MTALGTPPAHRSGGEAKRALTRKQIAAVLREQFPKVSRSQCEKAASEAVAYCHVRPDADAMEHAMTVLMRNSRQVSYRNRRDADVGRANSTVLDAIANIQAGVA</sequence>
<proteinExistence type="predicted"/>
<name>A0A645BA91_9ZZZZ</name>
<reference evidence="1" key="1">
    <citation type="submission" date="2019-08" db="EMBL/GenBank/DDBJ databases">
        <authorList>
            <person name="Kucharzyk K."/>
            <person name="Murdoch R.W."/>
            <person name="Higgins S."/>
            <person name="Loffler F."/>
        </authorList>
    </citation>
    <scope>NUCLEOTIDE SEQUENCE</scope>
</reference>
<accession>A0A645BA91</accession>
<comment type="caution">
    <text evidence="1">The sequence shown here is derived from an EMBL/GenBank/DDBJ whole genome shotgun (WGS) entry which is preliminary data.</text>
</comment>
<dbReference type="AlphaFoldDB" id="A0A645BA91"/>
<evidence type="ECO:0000313" key="1">
    <source>
        <dbReference type="EMBL" id="MPM60063.1"/>
    </source>
</evidence>
<organism evidence="1">
    <name type="scientific">bioreactor metagenome</name>
    <dbReference type="NCBI Taxonomy" id="1076179"/>
    <lineage>
        <taxon>unclassified sequences</taxon>
        <taxon>metagenomes</taxon>
        <taxon>ecological metagenomes</taxon>
    </lineage>
</organism>